<evidence type="ECO:0000313" key="4">
    <source>
        <dbReference type="Proteomes" id="UP001150728"/>
    </source>
</evidence>
<dbReference type="SUPFAM" id="SSF53756">
    <property type="entry name" value="UDP-Glycosyltransferase/glycogen phosphorylase"/>
    <property type="match status" value="1"/>
</dbReference>
<evidence type="ECO:0000259" key="1">
    <source>
        <dbReference type="Pfam" id="PF00534"/>
    </source>
</evidence>
<comment type="caution">
    <text evidence="3">The sequence shown here is derived from an EMBL/GenBank/DDBJ whole genome shotgun (WGS) entry which is preliminary data.</text>
</comment>
<proteinExistence type="predicted"/>
<evidence type="ECO:0000313" key="3">
    <source>
        <dbReference type="EMBL" id="MDD2115557.1"/>
    </source>
</evidence>
<dbReference type="EMBL" id="JANIAM010000037">
    <property type="protein sequence ID" value="MDD2115557.1"/>
    <property type="molecule type" value="Genomic_DNA"/>
</dbReference>
<dbReference type="Gene3D" id="3.40.50.2000">
    <property type="entry name" value="Glycogen Phosphorylase B"/>
    <property type="match status" value="2"/>
</dbReference>
<reference evidence="3" key="1">
    <citation type="submission" date="2022-07" db="EMBL/GenBank/DDBJ databases">
        <title>Multi-strain Analysis of Pseudomonas putida Reveals Metabolic and Genetic Diversity.</title>
        <authorList>
            <person name="Monk J.M."/>
        </authorList>
    </citation>
    <scope>NUCLEOTIDE SEQUENCE</scope>
    <source>
        <strain evidence="3">17633</strain>
    </source>
</reference>
<accession>A0A9X4DI61</accession>
<dbReference type="InterPro" id="IPR001296">
    <property type="entry name" value="Glyco_trans_1"/>
</dbReference>
<gene>
    <name evidence="3" type="ORF">NP554_27570</name>
</gene>
<dbReference type="RefSeq" id="WP_274121071.1">
    <property type="nucleotide sequence ID" value="NZ_CP128558.1"/>
</dbReference>
<dbReference type="AlphaFoldDB" id="A0A9X4DI61"/>
<evidence type="ECO:0000259" key="2">
    <source>
        <dbReference type="Pfam" id="PF13579"/>
    </source>
</evidence>
<feature type="domain" description="Glycosyl transferase family 1" evidence="1">
    <location>
        <begin position="232"/>
        <end position="388"/>
    </location>
</feature>
<name>A0A9X4DI61_9PSED</name>
<dbReference type="Pfam" id="PF13579">
    <property type="entry name" value="Glyco_trans_4_4"/>
    <property type="match status" value="1"/>
</dbReference>
<sequence length="419" mass="46167">MTQTPLKIAVVSQYFFPENFIINDIVRELSALGVHVEVFTGKPNYPSGEVFPGYTAHDAVEDCFAGTIAVHRAPLRPRKKGGAKNLILNYFSFVANGVRYFTRHAKRGQFDAYFVFAPSPVISVIPALAMKRAHRAPVFLWVQDLWPESLAATGFIRNKFLLSIVGLLVRGLYWAVDVLLVQSRAFIDPVKRYARADKINYYPNSYLQQDDSGEICKLPESLTAVLRSHFCVVFAGNLGSAQGLATIVEAARVLHAEQSQALIVMVGTGSKADWLAEQKCKWGLDNLIIAGAYPRTAMAELFELSAALLVTLKRDEIFSCTIPSKVQAYLAAGRPIIGSLDGEGARVINDAAAGITCPAEDAAGLAACIRSMLAMPQTQREQMGTQARAYFLKHFELKAQCKALVRMFEQRIEQDKATQ</sequence>
<organism evidence="3 4">
    <name type="scientific">Pseudomonas asiatica</name>
    <dbReference type="NCBI Taxonomy" id="2219225"/>
    <lineage>
        <taxon>Bacteria</taxon>
        <taxon>Pseudomonadati</taxon>
        <taxon>Pseudomonadota</taxon>
        <taxon>Gammaproteobacteria</taxon>
        <taxon>Pseudomonadales</taxon>
        <taxon>Pseudomonadaceae</taxon>
        <taxon>Pseudomonas</taxon>
    </lineage>
</organism>
<dbReference type="InterPro" id="IPR028098">
    <property type="entry name" value="Glyco_trans_4-like_N"/>
</dbReference>
<dbReference type="GO" id="GO:0016757">
    <property type="term" value="F:glycosyltransferase activity"/>
    <property type="evidence" value="ECO:0007669"/>
    <property type="project" value="UniProtKB-ARBA"/>
</dbReference>
<dbReference type="CDD" id="cd03794">
    <property type="entry name" value="GT4_WbuB-like"/>
    <property type="match status" value="1"/>
</dbReference>
<dbReference type="Proteomes" id="UP001150728">
    <property type="component" value="Unassembled WGS sequence"/>
</dbReference>
<dbReference type="Pfam" id="PF00534">
    <property type="entry name" value="Glycos_transf_1"/>
    <property type="match status" value="1"/>
</dbReference>
<feature type="domain" description="Glycosyltransferase subfamily 4-like N-terminal" evidence="2">
    <location>
        <begin position="22"/>
        <end position="204"/>
    </location>
</feature>
<dbReference type="PANTHER" id="PTHR12526">
    <property type="entry name" value="GLYCOSYLTRANSFERASE"/>
    <property type="match status" value="1"/>
</dbReference>
<protein>
    <submittedName>
        <fullName evidence="3">Glycosyltransferase family 4 protein</fullName>
    </submittedName>
</protein>